<feature type="binding site" evidence="8">
    <location>
        <position position="124"/>
    </location>
    <ligand>
        <name>ATP</name>
        <dbReference type="ChEBI" id="CHEBI:30616"/>
    </ligand>
</feature>
<accession>A0A1T5B0E7</accession>
<comment type="catalytic activity">
    <reaction evidence="8">
        <text>L-tyrosyl-[protein] + ATP = O-(5'-adenylyl)-L-tyrosyl-[protein] + diphosphate</text>
        <dbReference type="Rhea" id="RHEA:54288"/>
        <dbReference type="Rhea" id="RHEA-COMP:10136"/>
        <dbReference type="Rhea" id="RHEA-COMP:13846"/>
        <dbReference type="ChEBI" id="CHEBI:30616"/>
        <dbReference type="ChEBI" id="CHEBI:33019"/>
        <dbReference type="ChEBI" id="CHEBI:46858"/>
        <dbReference type="ChEBI" id="CHEBI:83624"/>
        <dbReference type="EC" id="2.7.7.108"/>
    </reaction>
</comment>
<keyword evidence="6 8" id="KW-0067">ATP-binding</keyword>
<comment type="catalytic activity">
    <reaction evidence="8">
        <text>L-threonyl-[protein] + ATP = 3-O-(5'-adenylyl)-L-threonyl-[protein] + diphosphate</text>
        <dbReference type="Rhea" id="RHEA:54292"/>
        <dbReference type="Rhea" id="RHEA-COMP:11060"/>
        <dbReference type="Rhea" id="RHEA-COMP:13847"/>
        <dbReference type="ChEBI" id="CHEBI:30013"/>
        <dbReference type="ChEBI" id="CHEBI:30616"/>
        <dbReference type="ChEBI" id="CHEBI:33019"/>
        <dbReference type="ChEBI" id="CHEBI:138113"/>
        <dbReference type="EC" id="2.7.7.108"/>
    </reaction>
</comment>
<evidence type="ECO:0000256" key="4">
    <source>
        <dbReference type="ARBA" id="ARBA00022723"/>
    </source>
</evidence>
<feature type="binding site" evidence="8">
    <location>
        <position position="261"/>
    </location>
    <ligand>
        <name>Mg(2+)</name>
        <dbReference type="ChEBI" id="CHEBI:18420"/>
    </ligand>
</feature>
<comment type="function">
    <text evidence="8">Nucleotidyltransferase involved in the post-translational modification of proteins. It can catalyze the addition of adenosine monophosphate (AMP) or uridine monophosphate (UMP) to a protein, resulting in modifications known as AMPylation and UMPylation.</text>
</comment>
<dbReference type="EC" id="2.7.7.108" evidence="8"/>
<proteinExistence type="inferred from homology"/>
<dbReference type="HAMAP" id="MF_00692">
    <property type="entry name" value="SelO"/>
    <property type="match status" value="1"/>
</dbReference>
<comment type="catalytic activity">
    <reaction evidence="8">
        <text>L-seryl-[protein] + ATP = 3-O-(5'-adenylyl)-L-seryl-[protein] + diphosphate</text>
        <dbReference type="Rhea" id="RHEA:58120"/>
        <dbReference type="Rhea" id="RHEA-COMP:9863"/>
        <dbReference type="Rhea" id="RHEA-COMP:15073"/>
        <dbReference type="ChEBI" id="CHEBI:29999"/>
        <dbReference type="ChEBI" id="CHEBI:30616"/>
        <dbReference type="ChEBI" id="CHEBI:33019"/>
        <dbReference type="ChEBI" id="CHEBI:142516"/>
        <dbReference type="EC" id="2.7.7.108"/>
    </reaction>
</comment>
<feature type="binding site" evidence="8">
    <location>
        <position position="89"/>
    </location>
    <ligand>
        <name>ATP</name>
        <dbReference type="ChEBI" id="CHEBI:30616"/>
    </ligand>
</feature>
<evidence type="ECO:0000256" key="3">
    <source>
        <dbReference type="ARBA" id="ARBA00022695"/>
    </source>
</evidence>
<evidence type="ECO:0000256" key="5">
    <source>
        <dbReference type="ARBA" id="ARBA00022741"/>
    </source>
</evidence>
<comment type="catalytic activity">
    <reaction evidence="8">
        <text>L-tyrosyl-[protein] + UTP = O-(5'-uridylyl)-L-tyrosyl-[protein] + diphosphate</text>
        <dbReference type="Rhea" id="RHEA:83887"/>
        <dbReference type="Rhea" id="RHEA-COMP:10136"/>
        <dbReference type="Rhea" id="RHEA-COMP:20238"/>
        <dbReference type="ChEBI" id="CHEBI:33019"/>
        <dbReference type="ChEBI" id="CHEBI:46398"/>
        <dbReference type="ChEBI" id="CHEBI:46858"/>
        <dbReference type="ChEBI" id="CHEBI:90602"/>
    </reaction>
</comment>
<feature type="binding site" evidence="8">
    <location>
        <position position="112"/>
    </location>
    <ligand>
        <name>ATP</name>
        <dbReference type="ChEBI" id="CHEBI:30616"/>
    </ligand>
</feature>
<dbReference type="EC" id="2.7.7.-" evidence="8"/>
<dbReference type="GO" id="GO:0005524">
    <property type="term" value="F:ATP binding"/>
    <property type="evidence" value="ECO:0007669"/>
    <property type="project" value="UniProtKB-UniRule"/>
</dbReference>
<sequence length="486" mass="55305">MNEKYNWNFKTSYELLPEVFYKKVSPNTVKSPEIVIFNEELANELGLDSSMLKSGYGKNILAGNLGPEDEGLLSLAYAGHQFGHFTMLGDGRALLIGESKNSKGELIDIQLKGSGRTPYSRGGDGRAALGPMLREHLISEAMNALKIPTTRSLAVLKTGEKVYRENSLEGAILVRTALSYIRVGTFEYAAAMGKGEHLKQLADFAIDRHFSKVKKEENPYLEFLREVIHSQAELIARWQAVGFIHGVMNTDNTAISGETIDYGPCAFMDIYDPKTVFSSIDTFGRYSYENQPKILRWNLARLAETLIPLIDDNQDKAVSQANELLAEYDEIYLGFYYSLMRDKLGIIKASSENNKLVDDLLELMKKNKMDYTNTFVDITFNNLNESESYESEEFRQWEIRWKDILDNQDGNIELAKLKMKQSNPGIIPRNSLVERALSEVINNNDYTFYKKLLKNLLSPYEHELIDKEFKKDPVMPLKPYKTYCGT</sequence>
<keyword evidence="2 8" id="KW-0808">Transferase</keyword>
<organism evidence="9 10">
    <name type="scientific">Acetoanaerobium noterae</name>
    <dbReference type="NCBI Taxonomy" id="745369"/>
    <lineage>
        <taxon>Bacteria</taxon>
        <taxon>Bacillati</taxon>
        <taxon>Bacillota</taxon>
        <taxon>Clostridia</taxon>
        <taxon>Peptostreptococcales</taxon>
        <taxon>Filifactoraceae</taxon>
        <taxon>Acetoanaerobium</taxon>
    </lineage>
</organism>
<dbReference type="GO" id="GO:0000287">
    <property type="term" value="F:magnesium ion binding"/>
    <property type="evidence" value="ECO:0007669"/>
    <property type="project" value="UniProtKB-UniRule"/>
</dbReference>
<feature type="binding site" evidence="8">
    <location>
        <position position="182"/>
    </location>
    <ligand>
        <name>ATP</name>
        <dbReference type="ChEBI" id="CHEBI:30616"/>
    </ligand>
</feature>
<feature type="active site" description="Proton acceptor" evidence="8">
    <location>
        <position position="251"/>
    </location>
</feature>
<reference evidence="10" key="1">
    <citation type="submission" date="2017-02" db="EMBL/GenBank/DDBJ databases">
        <authorList>
            <person name="Varghese N."/>
            <person name="Submissions S."/>
        </authorList>
    </citation>
    <scope>NUCLEOTIDE SEQUENCE [LARGE SCALE GENOMIC DNA]</scope>
    <source>
        <strain evidence="10">ATCC 35199</strain>
    </source>
</reference>
<dbReference type="Proteomes" id="UP000243406">
    <property type="component" value="Unassembled WGS sequence"/>
</dbReference>
<evidence type="ECO:0000256" key="6">
    <source>
        <dbReference type="ARBA" id="ARBA00022840"/>
    </source>
</evidence>
<keyword evidence="3 8" id="KW-0548">Nucleotidyltransferase</keyword>
<dbReference type="Pfam" id="PF02696">
    <property type="entry name" value="SelO"/>
    <property type="match status" value="1"/>
</dbReference>
<evidence type="ECO:0000256" key="7">
    <source>
        <dbReference type="ARBA" id="ARBA00022842"/>
    </source>
</evidence>
<dbReference type="PANTHER" id="PTHR32057:SF14">
    <property type="entry name" value="PROTEIN ADENYLYLTRANSFERASE SELO, MITOCHONDRIAL"/>
    <property type="match status" value="1"/>
</dbReference>
<name>A0A1T5B0E7_9FIRM</name>
<protein>
    <recommendedName>
        <fullName evidence="8">Protein nucleotidyltransferase YdiU</fullName>
        <ecNumber evidence="8">2.7.7.-</ecNumber>
    </recommendedName>
    <alternativeName>
        <fullName evidence="8">Protein adenylyltransferase YdiU</fullName>
        <ecNumber evidence="8">2.7.7.108</ecNumber>
    </alternativeName>
    <alternativeName>
        <fullName evidence="8">Protein uridylyltransferase YdiU</fullName>
        <ecNumber evidence="8">2.7.7.-</ecNumber>
    </alternativeName>
</protein>
<comment type="catalytic activity">
    <reaction evidence="8">
        <text>L-seryl-[protein] + UTP = O-(5'-uridylyl)-L-seryl-[protein] + diphosphate</text>
        <dbReference type="Rhea" id="RHEA:64604"/>
        <dbReference type="Rhea" id="RHEA-COMP:9863"/>
        <dbReference type="Rhea" id="RHEA-COMP:16635"/>
        <dbReference type="ChEBI" id="CHEBI:29999"/>
        <dbReference type="ChEBI" id="CHEBI:33019"/>
        <dbReference type="ChEBI" id="CHEBI:46398"/>
        <dbReference type="ChEBI" id="CHEBI:156051"/>
    </reaction>
</comment>
<gene>
    <name evidence="8" type="primary">ydiU</name>
    <name evidence="8" type="synonym">selO</name>
    <name evidence="9" type="ORF">SAMN02745120_1330</name>
</gene>
<evidence type="ECO:0000313" key="10">
    <source>
        <dbReference type="Proteomes" id="UP000243406"/>
    </source>
</evidence>
<dbReference type="AlphaFoldDB" id="A0A1T5B0E7"/>
<dbReference type="OrthoDB" id="9773505at2"/>
<feature type="binding site" evidence="8">
    <location>
        <position position="125"/>
    </location>
    <ligand>
        <name>ATP</name>
        <dbReference type="ChEBI" id="CHEBI:30616"/>
    </ligand>
</feature>
<dbReference type="NCBIfam" id="NF000658">
    <property type="entry name" value="PRK00029.1"/>
    <property type="match status" value="1"/>
</dbReference>
<dbReference type="EMBL" id="FUYN01000002">
    <property type="protein sequence ID" value="SKB40686.1"/>
    <property type="molecule type" value="Genomic_DNA"/>
</dbReference>
<comment type="cofactor">
    <cofactor evidence="8">
        <name>Mg(2+)</name>
        <dbReference type="ChEBI" id="CHEBI:18420"/>
    </cofactor>
    <cofactor evidence="8">
        <name>Mn(2+)</name>
        <dbReference type="ChEBI" id="CHEBI:29035"/>
    </cofactor>
</comment>
<keyword evidence="7 8" id="KW-0460">Magnesium</keyword>
<dbReference type="GO" id="GO:0070733">
    <property type="term" value="F:AMPylase activity"/>
    <property type="evidence" value="ECO:0007669"/>
    <property type="project" value="UniProtKB-EC"/>
</dbReference>
<dbReference type="GO" id="GO:0030145">
    <property type="term" value="F:manganese ion binding"/>
    <property type="evidence" value="ECO:0007669"/>
    <property type="project" value="UniProtKB-UniRule"/>
</dbReference>
<keyword evidence="10" id="KW-1185">Reference proteome</keyword>
<dbReference type="InterPro" id="IPR003846">
    <property type="entry name" value="SelO"/>
</dbReference>
<feature type="binding site" evidence="8">
    <location>
        <position position="261"/>
    </location>
    <ligand>
        <name>ATP</name>
        <dbReference type="ChEBI" id="CHEBI:30616"/>
    </ligand>
</feature>
<comment type="similarity">
    <text evidence="1 8">Belongs to the SELO family.</text>
</comment>
<comment type="catalytic activity">
    <reaction evidence="8">
        <text>L-histidyl-[protein] + UTP = N(tele)-(5'-uridylyl)-L-histidyl-[protein] + diphosphate</text>
        <dbReference type="Rhea" id="RHEA:83891"/>
        <dbReference type="Rhea" id="RHEA-COMP:9745"/>
        <dbReference type="Rhea" id="RHEA-COMP:20239"/>
        <dbReference type="ChEBI" id="CHEBI:29979"/>
        <dbReference type="ChEBI" id="CHEBI:33019"/>
        <dbReference type="ChEBI" id="CHEBI:46398"/>
        <dbReference type="ChEBI" id="CHEBI:233474"/>
    </reaction>
</comment>
<keyword evidence="4 8" id="KW-0479">Metal-binding</keyword>
<feature type="binding site" evidence="8">
    <location>
        <position position="175"/>
    </location>
    <ligand>
        <name>ATP</name>
        <dbReference type="ChEBI" id="CHEBI:30616"/>
    </ligand>
</feature>
<keyword evidence="8" id="KW-0464">Manganese</keyword>
<feature type="binding site" evidence="8">
    <location>
        <position position="252"/>
    </location>
    <ligand>
        <name>Mg(2+)</name>
        <dbReference type="ChEBI" id="CHEBI:18420"/>
    </ligand>
</feature>
<feature type="binding site" evidence="8">
    <location>
        <position position="91"/>
    </location>
    <ligand>
        <name>ATP</name>
        <dbReference type="ChEBI" id="CHEBI:30616"/>
    </ligand>
</feature>
<evidence type="ECO:0000256" key="8">
    <source>
        <dbReference type="HAMAP-Rule" id="MF_00692"/>
    </source>
</evidence>
<dbReference type="PANTHER" id="PTHR32057">
    <property type="entry name" value="PROTEIN ADENYLYLTRANSFERASE SELO, MITOCHONDRIAL"/>
    <property type="match status" value="1"/>
</dbReference>
<evidence type="ECO:0000256" key="2">
    <source>
        <dbReference type="ARBA" id="ARBA00022679"/>
    </source>
</evidence>
<evidence type="ECO:0000313" key="9">
    <source>
        <dbReference type="EMBL" id="SKB40686.1"/>
    </source>
</evidence>
<evidence type="ECO:0000256" key="1">
    <source>
        <dbReference type="ARBA" id="ARBA00009747"/>
    </source>
</evidence>
<keyword evidence="5 8" id="KW-0547">Nucleotide-binding</keyword>
<feature type="binding site" evidence="8">
    <location>
        <position position="92"/>
    </location>
    <ligand>
        <name>ATP</name>
        <dbReference type="ChEBI" id="CHEBI:30616"/>
    </ligand>
</feature>